<gene>
    <name evidence="2" type="ORF">S01H1_51608</name>
</gene>
<feature type="compositionally biased region" description="Basic and acidic residues" evidence="1">
    <location>
        <begin position="54"/>
        <end position="66"/>
    </location>
</feature>
<sequence length="80" mass="8324">MGIKQKHLPPKEDLTEKLAAKLVSRIIVKKGGLFLTGEGGGKLSVLAQGDEGEQGDKGTKGDKGDRGVGIQGGRGERGLR</sequence>
<accession>X0W1T5</accession>
<feature type="region of interest" description="Disordered" evidence="1">
    <location>
        <begin position="45"/>
        <end position="80"/>
    </location>
</feature>
<protein>
    <submittedName>
        <fullName evidence="2">Uncharacterized protein</fullName>
    </submittedName>
</protein>
<dbReference type="EMBL" id="BARS01033305">
    <property type="protein sequence ID" value="GAG24475.1"/>
    <property type="molecule type" value="Genomic_DNA"/>
</dbReference>
<reference evidence="2" key="1">
    <citation type="journal article" date="2014" name="Front. Microbiol.">
        <title>High frequency of phylogenetically diverse reductive dehalogenase-homologous genes in deep subseafloor sedimentary metagenomes.</title>
        <authorList>
            <person name="Kawai M."/>
            <person name="Futagami T."/>
            <person name="Toyoda A."/>
            <person name="Takaki Y."/>
            <person name="Nishi S."/>
            <person name="Hori S."/>
            <person name="Arai W."/>
            <person name="Tsubouchi T."/>
            <person name="Morono Y."/>
            <person name="Uchiyama I."/>
            <person name="Ito T."/>
            <person name="Fujiyama A."/>
            <person name="Inagaki F."/>
            <person name="Takami H."/>
        </authorList>
    </citation>
    <scope>NUCLEOTIDE SEQUENCE</scope>
    <source>
        <strain evidence="2">Expedition CK06-06</strain>
    </source>
</reference>
<evidence type="ECO:0000313" key="2">
    <source>
        <dbReference type="EMBL" id="GAG24475.1"/>
    </source>
</evidence>
<proteinExistence type="predicted"/>
<name>X0W1T5_9ZZZZ</name>
<organism evidence="2">
    <name type="scientific">marine sediment metagenome</name>
    <dbReference type="NCBI Taxonomy" id="412755"/>
    <lineage>
        <taxon>unclassified sequences</taxon>
        <taxon>metagenomes</taxon>
        <taxon>ecological metagenomes</taxon>
    </lineage>
</organism>
<comment type="caution">
    <text evidence="2">The sequence shown here is derived from an EMBL/GenBank/DDBJ whole genome shotgun (WGS) entry which is preliminary data.</text>
</comment>
<feature type="non-terminal residue" evidence="2">
    <location>
        <position position="80"/>
    </location>
</feature>
<dbReference type="AlphaFoldDB" id="X0W1T5"/>
<evidence type="ECO:0000256" key="1">
    <source>
        <dbReference type="SAM" id="MobiDB-lite"/>
    </source>
</evidence>